<name>A0A9P7Q4E4_9HYPO</name>
<keyword evidence="6" id="KW-1185">Reference proteome</keyword>
<keyword evidence="2" id="KW-0472">Membrane</keyword>
<proteinExistence type="predicted"/>
<feature type="signal peptide" evidence="3">
    <location>
        <begin position="1"/>
        <end position="22"/>
    </location>
</feature>
<comment type="caution">
    <text evidence="5">The sequence shown here is derived from an EMBL/GenBank/DDBJ whole genome shotgun (WGS) entry which is preliminary data.</text>
</comment>
<accession>A0A9P7Q4E4</accession>
<organism evidence="5 6">
    <name type="scientific">Claviceps humidiphila</name>
    <dbReference type="NCBI Taxonomy" id="1294629"/>
    <lineage>
        <taxon>Eukaryota</taxon>
        <taxon>Fungi</taxon>
        <taxon>Dikarya</taxon>
        <taxon>Ascomycota</taxon>
        <taxon>Pezizomycotina</taxon>
        <taxon>Sordariomycetes</taxon>
        <taxon>Hypocreomycetidae</taxon>
        <taxon>Hypocreales</taxon>
        <taxon>Clavicipitaceae</taxon>
        <taxon>Claviceps</taxon>
    </lineage>
</organism>
<feature type="chain" id="PRO_5040308869" description="Mid2 domain-containing protein" evidence="3">
    <location>
        <begin position="23"/>
        <end position="294"/>
    </location>
</feature>
<keyword evidence="3" id="KW-0732">Signal</keyword>
<evidence type="ECO:0000259" key="4">
    <source>
        <dbReference type="Pfam" id="PF04478"/>
    </source>
</evidence>
<feature type="compositionally biased region" description="Polar residues" evidence="1">
    <location>
        <begin position="273"/>
        <end position="294"/>
    </location>
</feature>
<feature type="region of interest" description="Disordered" evidence="1">
    <location>
        <begin position="254"/>
        <end position="294"/>
    </location>
</feature>
<dbReference type="AlphaFoldDB" id="A0A9P7Q4E4"/>
<sequence>MHSNRAFQKLLIASAAFSVAHADLMTVNGHVIGQPIDDFTTALGAFLSVTPTTSAKADSQTTPTSQPPAPVPTTTTTTKPPAPEVVVVPTTSTNTPAVAKPSNTPPVSIPTTGGGGGGDSPTPIAGETTASSVPQSTSFSFKWTPTASDASSFISATPVISTKVEVITQILSNGSKAVVTTTTRTTSTPAPGLSSDEGETTGMTTKTRNTVIGVVVGVGGSIVLGALALVAWRIWGRRRRGEEHDVLMDYDLSTPGAAEKSERGSSAGGPQRTPFQSTLENYHQPTQANPSSNF</sequence>
<dbReference type="Pfam" id="PF04478">
    <property type="entry name" value="Mid2"/>
    <property type="match status" value="1"/>
</dbReference>
<feature type="compositionally biased region" description="Low complexity" evidence="1">
    <location>
        <begin position="72"/>
        <end position="102"/>
    </location>
</feature>
<evidence type="ECO:0000313" key="5">
    <source>
        <dbReference type="EMBL" id="KAG6118384.1"/>
    </source>
</evidence>
<keyword evidence="2" id="KW-0812">Transmembrane</keyword>
<evidence type="ECO:0000256" key="1">
    <source>
        <dbReference type="SAM" id="MobiDB-lite"/>
    </source>
</evidence>
<reference evidence="5 6" key="1">
    <citation type="journal article" date="2020" name="bioRxiv">
        <title>Whole genome comparisons of ergot fungi reveals the divergence and evolution of species within the genus Claviceps are the result of varying mechanisms driving genome evolution and host range expansion.</title>
        <authorList>
            <person name="Wyka S.A."/>
            <person name="Mondo S.J."/>
            <person name="Liu M."/>
            <person name="Dettman J."/>
            <person name="Nalam V."/>
            <person name="Broders K.D."/>
        </authorList>
    </citation>
    <scope>NUCLEOTIDE SEQUENCE [LARGE SCALE GENOMIC DNA]</scope>
    <source>
        <strain evidence="5 6">LM576</strain>
    </source>
</reference>
<evidence type="ECO:0000256" key="3">
    <source>
        <dbReference type="SAM" id="SignalP"/>
    </source>
</evidence>
<protein>
    <recommendedName>
        <fullName evidence="4">Mid2 domain-containing protein</fullName>
    </recommendedName>
</protein>
<keyword evidence="2" id="KW-1133">Transmembrane helix</keyword>
<dbReference type="EMBL" id="SRQM01000104">
    <property type="protein sequence ID" value="KAG6118384.1"/>
    <property type="molecule type" value="Genomic_DNA"/>
</dbReference>
<feature type="domain" description="Mid2" evidence="4">
    <location>
        <begin position="165"/>
        <end position="230"/>
    </location>
</feature>
<dbReference type="Proteomes" id="UP000732380">
    <property type="component" value="Unassembled WGS sequence"/>
</dbReference>
<feature type="transmembrane region" description="Helical" evidence="2">
    <location>
        <begin position="211"/>
        <end position="232"/>
    </location>
</feature>
<evidence type="ECO:0000256" key="2">
    <source>
        <dbReference type="SAM" id="Phobius"/>
    </source>
</evidence>
<evidence type="ECO:0000313" key="6">
    <source>
        <dbReference type="Proteomes" id="UP000732380"/>
    </source>
</evidence>
<gene>
    <name evidence="5" type="ORF">E4U13_000233</name>
</gene>
<feature type="region of interest" description="Disordered" evidence="1">
    <location>
        <begin position="182"/>
        <end position="203"/>
    </location>
</feature>
<dbReference type="InterPro" id="IPR007567">
    <property type="entry name" value="Mid2_dom"/>
</dbReference>
<feature type="region of interest" description="Disordered" evidence="1">
    <location>
        <begin position="53"/>
        <end position="133"/>
    </location>
</feature>